<evidence type="ECO:0000256" key="1">
    <source>
        <dbReference type="ARBA" id="ARBA00010164"/>
    </source>
</evidence>
<dbReference type="InterPro" id="IPR052028">
    <property type="entry name" value="HipA_Ser/Thr_kinase"/>
</dbReference>
<dbReference type="Pfam" id="PF07804">
    <property type="entry name" value="HipA_C"/>
    <property type="match status" value="1"/>
</dbReference>
<organism evidence="6 7">
    <name type="scientific">Brachybacterium nesterenkovii</name>
    <dbReference type="NCBI Taxonomy" id="47847"/>
    <lineage>
        <taxon>Bacteria</taxon>
        <taxon>Bacillati</taxon>
        <taxon>Actinomycetota</taxon>
        <taxon>Actinomycetes</taxon>
        <taxon>Micrococcales</taxon>
        <taxon>Dermabacteraceae</taxon>
        <taxon>Brachybacterium</taxon>
    </lineage>
</organism>
<keyword evidence="3" id="KW-0418">Kinase</keyword>
<keyword evidence="2" id="KW-0808">Transferase</keyword>
<evidence type="ECO:0000313" key="6">
    <source>
        <dbReference type="EMBL" id="SLM95201.1"/>
    </source>
</evidence>
<keyword evidence="7" id="KW-1185">Reference proteome</keyword>
<dbReference type="InterPro" id="IPR012893">
    <property type="entry name" value="HipA-like_C"/>
</dbReference>
<accession>A0A1X6X7I6</accession>
<feature type="domain" description="HipA N-terminal subdomain 1" evidence="5">
    <location>
        <begin position="15"/>
        <end position="110"/>
    </location>
</feature>
<dbReference type="PANTHER" id="PTHR37419">
    <property type="entry name" value="SERINE/THREONINE-PROTEIN KINASE TOXIN HIPA"/>
    <property type="match status" value="1"/>
</dbReference>
<dbReference type="Gene3D" id="1.10.1070.20">
    <property type="match status" value="1"/>
</dbReference>
<dbReference type="PANTHER" id="PTHR37419:SF1">
    <property type="entry name" value="SERINE_THREONINE-PROTEIN KINASE TOXIN HIPA"/>
    <property type="match status" value="1"/>
</dbReference>
<dbReference type="InterPro" id="IPR017508">
    <property type="entry name" value="HipA_N1"/>
</dbReference>
<reference evidence="6 7" key="1">
    <citation type="submission" date="2017-02" db="EMBL/GenBank/DDBJ databases">
        <authorList>
            <person name="Peterson S.W."/>
        </authorList>
    </citation>
    <scope>NUCLEOTIDE SEQUENCE [LARGE SCALE GENOMIC DNA]</scope>
    <source>
        <strain evidence="6 7">CIP104813</strain>
    </source>
</reference>
<evidence type="ECO:0000256" key="3">
    <source>
        <dbReference type="ARBA" id="ARBA00022777"/>
    </source>
</evidence>
<feature type="domain" description="HipA-like C-terminal" evidence="4">
    <location>
        <begin position="146"/>
        <end position="354"/>
    </location>
</feature>
<dbReference type="AlphaFoldDB" id="A0A1X6X7I6"/>
<name>A0A1X6X7I6_9MICO</name>
<proteinExistence type="inferred from homology"/>
<dbReference type="RefSeq" id="WP_200810248.1">
    <property type="nucleotide sequence ID" value="NZ_FWFG01000108.1"/>
</dbReference>
<dbReference type="Proteomes" id="UP000195981">
    <property type="component" value="Unassembled WGS sequence"/>
</dbReference>
<dbReference type="NCBIfam" id="TIGR03071">
    <property type="entry name" value="couple_hipA"/>
    <property type="match status" value="1"/>
</dbReference>
<gene>
    <name evidence="6" type="ORF">FM110_12420</name>
</gene>
<evidence type="ECO:0000259" key="4">
    <source>
        <dbReference type="Pfam" id="PF07804"/>
    </source>
</evidence>
<evidence type="ECO:0000313" key="7">
    <source>
        <dbReference type="Proteomes" id="UP000195981"/>
    </source>
</evidence>
<dbReference type="GO" id="GO:0005829">
    <property type="term" value="C:cytosol"/>
    <property type="evidence" value="ECO:0007669"/>
    <property type="project" value="TreeGrafter"/>
</dbReference>
<comment type="similarity">
    <text evidence="1">Belongs to the HipA Ser/Thr kinase family.</text>
</comment>
<sequence>MTPHALEGLRFVQRADVWKAGHLAGMLERGARGEVVFRYRSPYDGPPIATTLPVGTPADEATGAGLPPFFAGLLPEGHRLTALRRAVKTSPDDELSLLLAVGSDVPGDAQVVPAGEVPLETPPLVPDDLRGADFGALTDAPDRHGIPGVQAKASATMLTVPVALARSRAILKVDPAGYPHLVVNEAAHLAAARRLRIPVAEHSLVRDGIGVQGLLVDRFDRVIGPGGDIERLALEDAAQVMGILPAAKYAVGSEAAVLALVSAAHAPKIAARNLYLQLVFAWLVGNGDLHAKNLSILQAPDGRWSVAPVYDVACTAVYRDMTMALPVDGRTTRIRARHWAALADAIGLPERAALSANRLALDAAGVVRLDDLPFEGSVLHGAQRELRARRAQLED</sequence>
<dbReference type="Pfam" id="PF13657">
    <property type="entry name" value="Couple_hipA"/>
    <property type="match status" value="1"/>
</dbReference>
<evidence type="ECO:0000256" key="2">
    <source>
        <dbReference type="ARBA" id="ARBA00022679"/>
    </source>
</evidence>
<protein>
    <submittedName>
        <fullName evidence="6">Protein hipA</fullName>
    </submittedName>
</protein>
<evidence type="ECO:0000259" key="5">
    <source>
        <dbReference type="Pfam" id="PF13657"/>
    </source>
</evidence>
<dbReference type="GO" id="GO:0004674">
    <property type="term" value="F:protein serine/threonine kinase activity"/>
    <property type="evidence" value="ECO:0007669"/>
    <property type="project" value="TreeGrafter"/>
</dbReference>
<dbReference type="EMBL" id="FWFG01000108">
    <property type="protein sequence ID" value="SLM95201.1"/>
    <property type="molecule type" value="Genomic_DNA"/>
</dbReference>